<feature type="transmembrane region" description="Helical" evidence="6">
    <location>
        <begin position="317"/>
        <end position="337"/>
    </location>
</feature>
<protein>
    <recommendedName>
        <fullName evidence="7">Major facilitator superfamily (MFS) profile domain-containing protein</fullName>
    </recommendedName>
</protein>
<feature type="region of interest" description="Disordered" evidence="5">
    <location>
        <begin position="1"/>
        <end position="20"/>
    </location>
</feature>
<feature type="transmembrane region" description="Helical" evidence="6">
    <location>
        <begin position="200"/>
        <end position="220"/>
    </location>
</feature>
<dbReference type="EMBL" id="MPDP01000089">
    <property type="protein sequence ID" value="KAK1483307.1"/>
    <property type="molecule type" value="Genomic_DNA"/>
</dbReference>
<feature type="transmembrane region" description="Helical" evidence="6">
    <location>
        <begin position="226"/>
        <end position="247"/>
    </location>
</feature>
<evidence type="ECO:0000259" key="7">
    <source>
        <dbReference type="PROSITE" id="PS50850"/>
    </source>
</evidence>
<proteinExistence type="predicted"/>
<comment type="subcellular location">
    <subcellularLocation>
        <location evidence="1">Membrane</location>
        <topology evidence="1">Multi-pass membrane protein</topology>
    </subcellularLocation>
</comment>
<feature type="domain" description="Major facilitator superfamily (MFS) profile" evidence="7">
    <location>
        <begin position="65"/>
        <end position="531"/>
    </location>
</feature>
<dbReference type="InterPro" id="IPR036259">
    <property type="entry name" value="MFS_trans_sf"/>
</dbReference>
<keyword evidence="2 6" id="KW-0812">Transmembrane</keyword>
<keyword evidence="4 6" id="KW-0472">Membrane</keyword>
<feature type="transmembrane region" description="Helical" evidence="6">
    <location>
        <begin position="164"/>
        <end position="188"/>
    </location>
</feature>
<evidence type="ECO:0000256" key="6">
    <source>
        <dbReference type="SAM" id="Phobius"/>
    </source>
</evidence>
<dbReference type="AlphaFoldDB" id="A0AAI9Y7F5"/>
<feature type="compositionally biased region" description="Low complexity" evidence="5">
    <location>
        <begin position="1"/>
        <end position="11"/>
    </location>
</feature>
<evidence type="ECO:0000313" key="8">
    <source>
        <dbReference type="EMBL" id="KAK1483307.1"/>
    </source>
</evidence>
<dbReference type="InterPro" id="IPR011701">
    <property type="entry name" value="MFS"/>
</dbReference>
<dbReference type="Gene3D" id="1.20.1250.20">
    <property type="entry name" value="MFS general substrate transporter like domains"/>
    <property type="match status" value="1"/>
</dbReference>
<sequence length="548" mass="59085">MLSSSSSHQQSPGMDSRPLTAIPTPLAVAIADREKLGQNEAIHVAQEASRDQNYSVFSQVMRKYLTYLLGLILTLSTLTATIYFPLIPMLSAELGVSIQAINLTVTVYVVVQAVSPAFFASLADAVGRRPVLLGLIALYTVATLGLILSFTFSTGRNGYNALVALRALQSLGGSTMPPLAYGLTYDIVPVAERGSMLGPMLAFCNGISAVGPMIGGGIALRTGGVLWVWVALLVVAAVCLLLTGFTLPETARNVVGNGSLPASGVRRTWVSLPKAFKDGEDRGSDTPQSQAQASQDYLSQKPVLEWQPLQALDSFRIIFYPEAAAVLWMIASSYSVYYTFQVAIPVVFSEVYEYDELQIGLVLLPGLAGMTLGGILAGKLLDRNFATIARKLNLDISSKTAHASSHFPLEVARYQGCEWFLLFMTACVVGYGWAVKLHVHAAVPIVLQFFICAASTLLSHTASALLVDTFAERPSTTYASAQIARCGLSALSSALLQPLVEAIGRGWYFTIFILFISISGLLSMVVSRTKGVDWRQRRREHIRANDSL</sequence>
<evidence type="ECO:0000256" key="1">
    <source>
        <dbReference type="ARBA" id="ARBA00004141"/>
    </source>
</evidence>
<keyword evidence="9" id="KW-1185">Reference proteome</keyword>
<dbReference type="Proteomes" id="UP001239213">
    <property type="component" value="Unassembled WGS sequence"/>
</dbReference>
<feature type="transmembrane region" description="Helical" evidence="6">
    <location>
        <begin position="98"/>
        <end position="119"/>
    </location>
</feature>
<feature type="transmembrane region" description="Helical" evidence="6">
    <location>
        <begin position="131"/>
        <end position="152"/>
    </location>
</feature>
<comment type="caution">
    <text evidence="8">The sequence shown here is derived from an EMBL/GenBank/DDBJ whole genome shotgun (WGS) entry which is preliminary data.</text>
</comment>
<dbReference type="Gene3D" id="1.20.1720.10">
    <property type="entry name" value="Multidrug resistance protein D"/>
    <property type="match status" value="1"/>
</dbReference>
<reference evidence="8" key="1">
    <citation type="submission" date="2016-11" db="EMBL/GenBank/DDBJ databases">
        <title>The genome sequence of Colletotrichum cuscutae.</title>
        <authorList>
            <person name="Baroncelli R."/>
        </authorList>
    </citation>
    <scope>NUCLEOTIDE SEQUENCE</scope>
    <source>
        <strain evidence="8">IMI 304802</strain>
    </source>
</reference>
<feature type="transmembrane region" description="Helical" evidence="6">
    <location>
        <begin position="483"/>
        <end position="500"/>
    </location>
</feature>
<gene>
    <name evidence="8" type="ORF">CCUS01_15796</name>
</gene>
<evidence type="ECO:0000256" key="4">
    <source>
        <dbReference type="ARBA" id="ARBA00023136"/>
    </source>
</evidence>
<dbReference type="GO" id="GO:0005886">
    <property type="term" value="C:plasma membrane"/>
    <property type="evidence" value="ECO:0007669"/>
    <property type="project" value="TreeGrafter"/>
</dbReference>
<dbReference type="Pfam" id="PF07690">
    <property type="entry name" value="MFS_1"/>
    <property type="match status" value="1"/>
</dbReference>
<feature type="transmembrane region" description="Helical" evidence="6">
    <location>
        <begin position="445"/>
        <end position="471"/>
    </location>
</feature>
<evidence type="ECO:0000256" key="2">
    <source>
        <dbReference type="ARBA" id="ARBA00022692"/>
    </source>
</evidence>
<feature type="transmembrane region" description="Helical" evidence="6">
    <location>
        <begin position="419"/>
        <end position="439"/>
    </location>
</feature>
<organism evidence="8 9">
    <name type="scientific">Colletotrichum cuscutae</name>
    <dbReference type="NCBI Taxonomy" id="1209917"/>
    <lineage>
        <taxon>Eukaryota</taxon>
        <taxon>Fungi</taxon>
        <taxon>Dikarya</taxon>
        <taxon>Ascomycota</taxon>
        <taxon>Pezizomycotina</taxon>
        <taxon>Sordariomycetes</taxon>
        <taxon>Hypocreomycetidae</taxon>
        <taxon>Glomerellales</taxon>
        <taxon>Glomerellaceae</taxon>
        <taxon>Colletotrichum</taxon>
        <taxon>Colletotrichum acutatum species complex</taxon>
    </lineage>
</organism>
<feature type="transmembrane region" description="Helical" evidence="6">
    <location>
        <begin position="64"/>
        <end position="86"/>
    </location>
</feature>
<dbReference type="PANTHER" id="PTHR23502:SF151">
    <property type="entry name" value="MAJOR FACILITATOR SUPERFAMILY (MFS) PROFILE DOMAIN-CONTAINING PROTEIN"/>
    <property type="match status" value="1"/>
</dbReference>
<dbReference type="PROSITE" id="PS50850">
    <property type="entry name" value="MFS"/>
    <property type="match status" value="1"/>
</dbReference>
<evidence type="ECO:0000256" key="3">
    <source>
        <dbReference type="ARBA" id="ARBA00022989"/>
    </source>
</evidence>
<feature type="transmembrane region" description="Helical" evidence="6">
    <location>
        <begin position="357"/>
        <end position="381"/>
    </location>
</feature>
<accession>A0AAI9Y7F5</accession>
<name>A0AAI9Y7F5_9PEZI</name>
<dbReference type="PANTHER" id="PTHR23502">
    <property type="entry name" value="MAJOR FACILITATOR SUPERFAMILY"/>
    <property type="match status" value="1"/>
</dbReference>
<evidence type="ECO:0000313" key="9">
    <source>
        <dbReference type="Proteomes" id="UP001239213"/>
    </source>
</evidence>
<evidence type="ECO:0000256" key="5">
    <source>
        <dbReference type="SAM" id="MobiDB-lite"/>
    </source>
</evidence>
<keyword evidence="3 6" id="KW-1133">Transmembrane helix</keyword>
<dbReference type="GO" id="GO:0022857">
    <property type="term" value="F:transmembrane transporter activity"/>
    <property type="evidence" value="ECO:0007669"/>
    <property type="project" value="InterPro"/>
</dbReference>
<dbReference type="InterPro" id="IPR020846">
    <property type="entry name" value="MFS_dom"/>
</dbReference>
<feature type="transmembrane region" description="Helical" evidence="6">
    <location>
        <begin position="506"/>
        <end position="527"/>
    </location>
</feature>
<dbReference type="SUPFAM" id="SSF103473">
    <property type="entry name" value="MFS general substrate transporter"/>
    <property type="match status" value="1"/>
</dbReference>